<gene>
    <name evidence="2" type="ORF">LCGC14_0628340</name>
</gene>
<keyword evidence="1" id="KW-0175">Coiled coil</keyword>
<comment type="caution">
    <text evidence="2">The sequence shown here is derived from an EMBL/GenBank/DDBJ whole genome shotgun (WGS) entry which is preliminary data.</text>
</comment>
<proteinExistence type="predicted"/>
<organism evidence="2">
    <name type="scientific">marine sediment metagenome</name>
    <dbReference type="NCBI Taxonomy" id="412755"/>
    <lineage>
        <taxon>unclassified sequences</taxon>
        <taxon>metagenomes</taxon>
        <taxon>ecological metagenomes</taxon>
    </lineage>
</organism>
<protein>
    <submittedName>
        <fullName evidence="2">Uncharacterized protein</fullName>
    </submittedName>
</protein>
<dbReference type="EMBL" id="LAZR01001091">
    <property type="protein sequence ID" value="KKN50875.1"/>
    <property type="molecule type" value="Genomic_DNA"/>
</dbReference>
<feature type="coiled-coil region" evidence="1">
    <location>
        <begin position="23"/>
        <end position="126"/>
    </location>
</feature>
<reference evidence="2" key="1">
    <citation type="journal article" date="2015" name="Nature">
        <title>Complex archaea that bridge the gap between prokaryotes and eukaryotes.</title>
        <authorList>
            <person name="Spang A."/>
            <person name="Saw J.H."/>
            <person name="Jorgensen S.L."/>
            <person name="Zaremba-Niedzwiedzka K."/>
            <person name="Martijn J."/>
            <person name="Lind A.E."/>
            <person name="van Eijk R."/>
            <person name="Schleper C."/>
            <person name="Guy L."/>
            <person name="Ettema T.J."/>
        </authorList>
    </citation>
    <scope>NUCLEOTIDE SEQUENCE</scope>
</reference>
<evidence type="ECO:0000313" key="2">
    <source>
        <dbReference type="EMBL" id="KKN50875.1"/>
    </source>
</evidence>
<sequence length="267" mass="30778">MEYDYKKQLENKDSLIKLKDEQVKTLENSLKLKDEQIKTLENSIKIKDEKAKTLEKTIELKEEEIKKLASNALDPNLLKEKDKKINELEKEKEILNGELAKTDEELESLEIEIEKLRNSALKSTASSIIESTNTHITKSEIIEKMREILQKALHNVMIVVPNIVDLQDLHLYEVRSSVNVKIACLVDQGIDEHSELLDELESLDNISLRNYEREDRYILSRDGEELVFAVIGKSEGNHLVVHTKDAKHIRLLISLAMEGWLQSRKIG</sequence>
<name>A0A0F9R2R0_9ZZZZ</name>
<evidence type="ECO:0000256" key="1">
    <source>
        <dbReference type="SAM" id="Coils"/>
    </source>
</evidence>
<dbReference type="AlphaFoldDB" id="A0A0F9R2R0"/>
<accession>A0A0F9R2R0</accession>